<reference evidence="2" key="2">
    <citation type="journal article" date="2015" name="Data Brief">
        <title>Shoot transcriptome of the giant reed, Arundo donax.</title>
        <authorList>
            <person name="Barrero R.A."/>
            <person name="Guerrero F.D."/>
            <person name="Moolhuijzen P."/>
            <person name="Goolsby J.A."/>
            <person name="Tidwell J."/>
            <person name="Bellgard S.E."/>
            <person name="Bellgard M.I."/>
        </authorList>
    </citation>
    <scope>NUCLEOTIDE SEQUENCE</scope>
    <source>
        <tissue evidence="2">Shoot tissue taken approximately 20 cm above the soil surface</tissue>
    </source>
</reference>
<feature type="transmembrane region" description="Helical" evidence="1">
    <location>
        <begin position="45"/>
        <end position="65"/>
    </location>
</feature>
<keyword evidence="1" id="KW-0812">Transmembrane</keyword>
<keyword evidence="1" id="KW-1133">Transmembrane helix</keyword>
<dbReference type="EMBL" id="GBRH01213643">
    <property type="protein sequence ID" value="JAD84252.1"/>
    <property type="molecule type" value="Transcribed_RNA"/>
</dbReference>
<reference evidence="2" key="1">
    <citation type="submission" date="2014-09" db="EMBL/GenBank/DDBJ databases">
        <authorList>
            <person name="Magalhaes I.L.F."/>
            <person name="Oliveira U."/>
            <person name="Santos F.R."/>
            <person name="Vidigal T.H.D.A."/>
            <person name="Brescovit A.D."/>
            <person name="Santos A.J."/>
        </authorList>
    </citation>
    <scope>NUCLEOTIDE SEQUENCE</scope>
    <source>
        <tissue evidence="2">Shoot tissue taken approximately 20 cm above the soil surface</tissue>
    </source>
</reference>
<evidence type="ECO:0000313" key="2">
    <source>
        <dbReference type="EMBL" id="JAD84252.1"/>
    </source>
</evidence>
<keyword evidence="1" id="KW-0472">Membrane</keyword>
<evidence type="ECO:0000256" key="1">
    <source>
        <dbReference type="SAM" id="Phobius"/>
    </source>
</evidence>
<proteinExistence type="predicted"/>
<sequence length="67" mass="7529">MFLTVSRQVVLGTLAQILLYQLIQVKPLLLNHQYLVNALLLKPPTLVLFDLGVLVVVVLTMGVLMDW</sequence>
<name>A0A0A9DKE3_ARUDO</name>
<accession>A0A0A9DKE3</accession>
<protein>
    <submittedName>
        <fullName evidence="2">Uncharacterized protein</fullName>
    </submittedName>
</protein>
<organism evidence="2">
    <name type="scientific">Arundo donax</name>
    <name type="common">Giant reed</name>
    <name type="synonym">Donax arundinaceus</name>
    <dbReference type="NCBI Taxonomy" id="35708"/>
    <lineage>
        <taxon>Eukaryota</taxon>
        <taxon>Viridiplantae</taxon>
        <taxon>Streptophyta</taxon>
        <taxon>Embryophyta</taxon>
        <taxon>Tracheophyta</taxon>
        <taxon>Spermatophyta</taxon>
        <taxon>Magnoliopsida</taxon>
        <taxon>Liliopsida</taxon>
        <taxon>Poales</taxon>
        <taxon>Poaceae</taxon>
        <taxon>PACMAD clade</taxon>
        <taxon>Arundinoideae</taxon>
        <taxon>Arundineae</taxon>
        <taxon>Arundo</taxon>
    </lineage>
</organism>
<dbReference type="AlphaFoldDB" id="A0A0A9DKE3"/>